<dbReference type="OrthoDB" id="3248421at2759"/>
<sequence>MSTAAVFGGPQPYSPSLGSGGQIQPGAITYTTSTGPDGETIYHPFKAVPASYQTPQGVVRGIQWIPAEATSILPQGAQPANDEFAESWRRDREVDKWQRSEEKRRKKEEKESIRRLSKQFEKDREENEVRIHRERRRSFYGDAPPPPSYAPSHGAYTHSPSSELDRKFNDLDLDGRTSAYGNRPRKYSMSGGDRTYNAPPVEAGYGASVAYSAAGPTSPYRQSAYTTSPNIRPQETSMYPGGPDPITRAASPFARGNDPIARAASPYGRPPTEPIARAASPYGRPPTEPIARASSPYHPGFVPRAPSPVPPRAPSPYSAAHSPYVPRAPSPYAKPPPPHLGRAPSPYLPPQVSQMYPPGHVMEGQPMSRSRAPSPMPGPPVAFPTSPRMPVSVSAMDQQLSAPDAFLRPANAAQPYTPFGIMKIQDMEQFYDQIPRMPLVLDTHDVYHQDWIRFMNDLALGWAGKLPLTDLSRGPPPRRSLLVADLVDLWNDSFFLPRRVEVILFKGHERRSGPNKGVIDYQLPGFEDYDSDDTSSSSTSSDSESDLYPGYGRGVDLAESKRRIKEKVEKKLRKKEKKARRKAKEREKTYALYITYVPPRDPALGYYP</sequence>
<feature type="region of interest" description="Disordered" evidence="1">
    <location>
        <begin position="530"/>
        <end position="559"/>
    </location>
</feature>
<dbReference type="InParanoid" id="A0A0C3JVA2"/>
<gene>
    <name evidence="2" type="ORF">M404DRAFT_19745</name>
</gene>
<evidence type="ECO:0000313" key="2">
    <source>
        <dbReference type="EMBL" id="KIO13083.1"/>
    </source>
</evidence>
<reference evidence="2 3" key="1">
    <citation type="submission" date="2014-04" db="EMBL/GenBank/DDBJ databases">
        <authorList>
            <consortium name="DOE Joint Genome Institute"/>
            <person name="Kuo A."/>
            <person name="Kohler A."/>
            <person name="Costa M.D."/>
            <person name="Nagy L.G."/>
            <person name="Floudas D."/>
            <person name="Copeland A."/>
            <person name="Barry K.W."/>
            <person name="Cichocki N."/>
            <person name="Veneault-Fourrey C."/>
            <person name="LaButti K."/>
            <person name="Lindquist E.A."/>
            <person name="Lipzen A."/>
            <person name="Lundell T."/>
            <person name="Morin E."/>
            <person name="Murat C."/>
            <person name="Sun H."/>
            <person name="Tunlid A."/>
            <person name="Henrissat B."/>
            <person name="Grigoriev I.V."/>
            <person name="Hibbett D.S."/>
            <person name="Martin F."/>
            <person name="Nordberg H.P."/>
            <person name="Cantor M.N."/>
            <person name="Hua S.X."/>
        </authorList>
    </citation>
    <scope>NUCLEOTIDE SEQUENCE [LARGE SCALE GENOMIC DNA]</scope>
    <source>
        <strain evidence="2 3">Marx 270</strain>
    </source>
</reference>
<feature type="compositionally biased region" description="Basic and acidic residues" evidence="1">
    <location>
        <begin position="86"/>
        <end position="131"/>
    </location>
</feature>
<feature type="compositionally biased region" description="Polar residues" evidence="1">
    <location>
        <begin position="219"/>
        <end position="237"/>
    </location>
</feature>
<feature type="compositionally biased region" description="Pro residues" evidence="1">
    <location>
        <begin position="326"/>
        <end position="339"/>
    </location>
</feature>
<feature type="region of interest" description="Disordered" evidence="1">
    <location>
        <begin position="71"/>
        <end position="197"/>
    </location>
</feature>
<organism evidence="2 3">
    <name type="scientific">Pisolithus tinctorius Marx 270</name>
    <dbReference type="NCBI Taxonomy" id="870435"/>
    <lineage>
        <taxon>Eukaryota</taxon>
        <taxon>Fungi</taxon>
        <taxon>Dikarya</taxon>
        <taxon>Basidiomycota</taxon>
        <taxon>Agaricomycotina</taxon>
        <taxon>Agaricomycetes</taxon>
        <taxon>Agaricomycetidae</taxon>
        <taxon>Boletales</taxon>
        <taxon>Sclerodermatineae</taxon>
        <taxon>Pisolithaceae</taxon>
        <taxon>Pisolithus</taxon>
    </lineage>
</organism>
<dbReference type="STRING" id="870435.A0A0C3JVA2"/>
<feature type="region of interest" description="Disordered" evidence="1">
    <location>
        <begin position="216"/>
        <end position="378"/>
    </location>
</feature>
<proteinExistence type="predicted"/>
<feature type="region of interest" description="Disordered" evidence="1">
    <location>
        <begin position="1"/>
        <end position="36"/>
    </location>
</feature>
<protein>
    <submittedName>
        <fullName evidence="2">Uncharacterized protein</fullName>
    </submittedName>
</protein>
<feature type="compositionally biased region" description="Pro residues" evidence="1">
    <location>
        <begin position="305"/>
        <end position="314"/>
    </location>
</feature>
<name>A0A0C3JVA2_PISTI</name>
<dbReference type="HOGENOM" id="CLU_023581_0_0_1"/>
<keyword evidence="3" id="KW-1185">Reference proteome</keyword>
<accession>A0A0C3JVA2</accession>
<feature type="compositionally biased region" description="Basic and acidic residues" evidence="1">
    <location>
        <begin position="163"/>
        <end position="175"/>
    </location>
</feature>
<reference evidence="3" key="2">
    <citation type="submission" date="2015-01" db="EMBL/GenBank/DDBJ databases">
        <title>Evolutionary Origins and Diversification of the Mycorrhizal Mutualists.</title>
        <authorList>
            <consortium name="DOE Joint Genome Institute"/>
            <consortium name="Mycorrhizal Genomics Consortium"/>
            <person name="Kohler A."/>
            <person name="Kuo A."/>
            <person name="Nagy L.G."/>
            <person name="Floudas D."/>
            <person name="Copeland A."/>
            <person name="Barry K.W."/>
            <person name="Cichocki N."/>
            <person name="Veneault-Fourrey C."/>
            <person name="LaButti K."/>
            <person name="Lindquist E.A."/>
            <person name="Lipzen A."/>
            <person name="Lundell T."/>
            <person name="Morin E."/>
            <person name="Murat C."/>
            <person name="Riley R."/>
            <person name="Ohm R."/>
            <person name="Sun H."/>
            <person name="Tunlid A."/>
            <person name="Henrissat B."/>
            <person name="Grigoriev I.V."/>
            <person name="Hibbett D.S."/>
            <person name="Martin F."/>
        </authorList>
    </citation>
    <scope>NUCLEOTIDE SEQUENCE [LARGE SCALE GENOMIC DNA]</scope>
    <source>
        <strain evidence="3">Marx 270</strain>
    </source>
</reference>
<dbReference type="AlphaFoldDB" id="A0A0C3JVA2"/>
<evidence type="ECO:0000256" key="1">
    <source>
        <dbReference type="SAM" id="MobiDB-lite"/>
    </source>
</evidence>
<feature type="compositionally biased region" description="Low complexity" evidence="1">
    <location>
        <begin position="315"/>
        <end position="325"/>
    </location>
</feature>
<dbReference type="EMBL" id="KN831947">
    <property type="protein sequence ID" value="KIO13083.1"/>
    <property type="molecule type" value="Genomic_DNA"/>
</dbReference>
<dbReference type="Proteomes" id="UP000054217">
    <property type="component" value="Unassembled WGS sequence"/>
</dbReference>
<evidence type="ECO:0000313" key="3">
    <source>
        <dbReference type="Proteomes" id="UP000054217"/>
    </source>
</evidence>